<dbReference type="InterPro" id="IPR003661">
    <property type="entry name" value="HisK_dim/P_dom"/>
</dbReference>
<dbReference type="Pfam" id="PF13185">
    <property type="entry name" value="GAF_2"/>
    <property type="match status" value="1"/>
</dbReference>
<dbReference type="Pfam" id="PF00512">
    <property type="entry name" value="HisKA"/>
    <property type="match status" value="1"/>
</dbReference>
<dbReference type="InterPro" id="IPR036890">
    <property type="entry name" value="HATPase_C_sf"/>
</dbReference>
<dbReference type="RefSeq" id="WP_068821836.1">
    <property type="nucleotide sequence ID" value="NZ_LWHJ01000022.1"/>
</dbReference>
<evidence type="ECO:0000256" key="6">
    <source>
        <dbReference type="ARBA" id="ARBA00023012"/>
    </source>
</evidence>
<dbReference type="InterPro" id="IPR004358">
    <property type="entry name" value="Sig_transdc_His_kin-like_C"/>
</dbReference>
<reference evidence="9 10" key="1">
    <citation type="submission" date="2016-04" db="EMBL/GenBank/DDBJ databases">
        <authorList>
            <person name="Evans L.H."/>
            <person name="Alamgir A."/>
            <person name="Owens N."/>
            <person name="Weber N.D."/>
            <person name="Virtaneva K."/>
            <person name="Barbian K."/>
            <person name="Babar A."/>
            <person name="Rosenke K."/>
        </authorList>
    </citation>
    <scope>NUCLEOTIDE SEQUENCE [LARGE SCALE GENOMIC DNA]</scope>
    <source>
        <strain evidence="9 10">CCM 8644</strain>
    </source>
</reference>
<dbReference type="InterPro" id="IPR005467">
    <property type="entry name" value="His_kinase_dom"/>
</dbReference>
<evidence type="ECO:0000259" key="8">
    <source>
        <dbReference type="PROSITE" id="PS50109"/>
    </source>
</evidence>
<dbReference type="SUPFAM" id="SSF55874">
    <property type="entry name" value="ATPase domain of HSP90 chaperone/DNA topoisomerase II/histidine kinase"/>
    <property type="match status" value="1"/>
</dbReference>
<dbReference type="AlphaFoldDB" id="A0A179DJK2"/>
<dbReference type="SUPFAM" id="SSF55781">
    <property type="entry name" value="GAF domain-like"/>
    <property type="match status" value="1"/>
</dbReference>
<feature type="domain" description="Histidine kinase" evidence="8">
    <location>
        <begin position="208"/>
        <end position="424"/>
    </location>
</feature>
<evidence type="ECO:0000256" key="5">
    <source>
        <dbReference type="ARBA" id="ARBA00022777"/>
    </source>
</evidence>
<dbReference type="InterPro" id="IPR050736">
    <property type="entry name" value="Sensor_HK_Regulatory"/>
</dbReference>
<dbReference type="Gene3D" id="1.10.287.130">
    <property type="match status" value="1"/>
</dbReference>
<dbReference type="PANTHER" id="PTHR43711">
    <property type="entry name" value="TWO-COMPONENT HISTIDINE KINASE"/>
    <property type="match status" value="1"/>
</dbReference>
<keyword evidence="6" id="KW-0902">Two-component regulatory system</keyword>
<dbReference type="SUPFAM" id="SSF47384">
    <property type="entry name" value="Homodimeric domain of signal transducing histidine kinase"/>
    <property type="match status" value="1"/>
</dbReference>
<dbReference type="Gene3D" id="3.30.565.10">
    <property type="entry name" value="Histidine kinase-like ATPase, C-terminal domain"/>
    <property type="match status" value="1"/>
</dbReference>
<keyword evidence="10" id="KW-1185">Reference proteome</keyword>
<dbReference type="Gene3D" id="3.30.450.40">
    <property type="match status" value="1"/>
</dbReference>
<dbReference type="EMBL" id="LWHJ01000022">
    <property type="protein sequence ID" value="OAQ40603.1"/>
    <property type="molecule type" value="Genomic_DNA"/>
</dbReference>
<proteinExistence type="predicted"/>
<dbReference type="CDD" id="cd00082">
    <property type="entry name" value="HisKA"/>
    <property type="match status" value="1"/>
</dbReference>
<dbReference type="SMART" id="SM00387">
    <property type="entry name" value="HATPase_c"/>
    <property type="match status" value="1"/>
</dbReference>
<dbReference type="InterPro" id="IPR003018">
    <property type="entry name" value="GAF"/>
</dbReference>
<reference evidence="9 10" key="2">
    <citation type="submission" date="2016-06" db="EMBL/GenBank/DDBJ databases">
        <title>Pedobacter psychrophilus sp. nov., isolated from Antarctic fragmentary rock.</title>
        <authorList>
            <person name="Svec P."/>
        </authorList>
    </citation>
    <scope>NUCLEOTIDE SEQUENCE [LARGE SCALE GENOMIC DNA]</scope>
    <source>
        <strain evidence="9 10">CCM 8644</strain>
    </source>
</reference>
<evidence type="ECO:0000256" key="3">
    <source>
        <dbReference type="ARBA" id="ARBA00022553"/>
    </source>
</evidence>
<gene>
    <name evidence="9" type="ORF">A5893_06575</name>
</gene>
<dbReference type="OrthoDB" id="9811889at2"/>
<dbReference type="InterPro" id="IPR003594">
    <property type="entry name" value="HATPase_dom"/>
</dbReference>
<dbReference type="Pfam" id="PF02518">
    <property type="entry name" value="HATPase_c"/>
    <property type="match status" value="1"/>
</dbReference>
<dbReference type="InterPro" id="IPR029016">
    <property type="entry name" value="GAF-like_dom_sf"/>
</dbReference>
<evidence type="ECO:0000313" key="10">
    <source>
        <dbReference type="Proteomes" id="UP000078459"/>
    </source>
</evidence>
<organism evidence="9 10">
    <name type="scientific">Pedobacter psychrophilus</name>
    <dbReference type="NCBI Taxonomy" id="1826909"/>
    <lineage>
        <taxon>Bacteria</taxon>
        <taxon>Pseudomonadati</taxon>
        <taxon>Bacteroidota</taxon>
        <taxon>Sphingobacteriia</taxon>
        <taxon>Sphingobacteriales</taxon>
        <taxon>Sphingobacteriaceae</taxon>
        <taxon>Pedobacter</taxon>
    </lineage>
</organism>
<evidence type="ECO:0000256" key="1">
    <source>
        <dbReference type="ARBA" id="ARBA00000085"/>
    </source>
</evidence>
<dbReference type="EC" id="2.7.13.3" evidence="2"/>
<keyword evidence="4" id="KW-0808">Transferase</keyword>
<protein>
    <recommendedName>
        <fullName evidence="2">histidine kinase</fullName>
        <ecNumber evidence="2">2.7.13.3</ecNumber>
    </recommendedName>
</protein>
<name>A0A179DJK2_9SPHI</name>
<dbReference type="Proteomes" id="UP000078459">
    <property type="component" value="Unassembled WGS sequence"/>
</dbReference>
<keyword evidence="3" id="KW-0597">Phosphoprotein</keyword>
<sequence length="428" mass="49434">MNHTPQEYKSRLNEIYKLSSILINDNVEKQNSLNDILKAACTLLNLELGVICLIKDNKYTFNEYYSLSNQIFDKNESIDVKNTLCDETLKKDALLAINNIANSDYSKNFSHQKNNVNCYIGTPIKYNDGEVGTLNFSSTKPKEKEFSVADIDLVHYLGQWVSHYLDRQYYKDSLYNKNLELEKLNIELEKKNDDLENIMEEKNQLLQILVHDLKSPLSNIKMLSYLFQEFATNEESEELIGIFNKSLEYVFHLIEQMETLNSVENFPLNVYIEEFNLDGFIKETVKSFSSIAEAKSIKIFYTAKSKEEIIKTDLNFLKRVLYNVISNAVKFSPFQKNINVDLEFVKNNFLIKIKDEGPGISEEDQKKLFDKFNKLRNKPTNNESSSGLGLFIVKELLKNLKGQIDVESVVDLGTTFIITLPKSLIDKT</sequence>
<evidence type="ECO:0000256" key="4">
    <source>
        <dbReference type="ARBA" id="ARBA00022679"/>
    </source>
</evidence>
<comment type="catalytic activity">
    <reaction evidence="1">
        <text>ATP + protein L-histidine = ADP + protein N-phospho-L-histidine.</text>
        <dbReference type="EC" id="2.7.13.3"/>
    </reaction>
</comment>
<evidence type="ECO:0000256" key="7">
    <source>
        <dbReference type="SAM" id="Coils"/>
    </source>
</evidence>
<accession>A0A179DJK2</accession>
<dbReference type="PANTHER" id="PTHR43711:SF26">
    <property type="entry name" value="SENSOR HISTIDINE KINASE RCSC"/>
    <property type="match status" value="1"/>
</dbReference>
<keyword evidence="5" id="KW-0418">Kinase</keyword>
<dbReference type="GO" id="GO:0000155">
    <property type="term" value="F:phosphorelay sensor kinase activity"/>
    <property type="evidence" value="ECO:0007669"/>
    <property type="project" value="InterPro"/>
</dbReference>
<dbReference type="PRINTS" id="PR00344">
    <property type="entry name" value="BCTRLSENSOR"/>
</dbReference>
<evidence type="ECO:0000256" key="2">
    <source>
        <dbReference type="ARBA" id="ARBA00012438"/>
    </source>
</evidence>
<dbReference type="STRING" id="1826909.A5893_06575"/>
<dbReference type="FunFam" id="3.30.565.10:FF:000006">
    <property type="entry name" value="Sensor histidine kinase WalK"/>
    <property type="match status" value="1"/>
</dbReference>
<dbReference type="PROSITE" id="PS50109">
    <property type="entry name" value="HIS_KIN"/>
    <property type="match status" value="1"/>
</dbReference>
<evidence type="ECO:0000313" key="9">
    <source>
        <dbReference type="EMBL" id="OAQ40603.1"/>
    </source>
</evidence>
<comment type="caution">
    <text evidence="9">The sequence shown here is derived from an EMBL/GenBank/DDBJ whole genome shotgun (WGS) entry which is preliminary data.</text>
</comment>
<keyword evidence="7" id="KW-0175">Coiled coil</keyword>
<dbReference type="InterPro" id="IPR036097">
    <property type="entry name" value="HisK_dim/P_sf"/>
</dbReference>
<dbReference type="SMART" id="SM00388">
    <property type="entry name" value="HisKA"/>
    <property type="match status" value="1"/>
</dbReference>
<feature type="coiled-coil region" evidence="7">
    <location>
        <begin position="171"/>
        <end position="212"/>
    </location>
</feature>